<evidence type="ECO:0000313" key="5">
    <source>
        <dbReference type="Proteomes" id="UP000001593"/>
    </source>
</evidence>
<dbReference type="eggNOG" id="ENOG502SE46">
    <property type="taxonomic scope" value="Eukaryota"/>
</dbReference>
<dbReference type="InterPro" id="IPR000014">
    <property type="entry name" value="PAS"/>
</dbReference>
<dbReference type="GO" id="GO:0016829">
    <property type="term" value="F:lyase activity"/>
    <property type="evidence" value="ECO:0007669"/>
    <property type="project" value="UniProtKB-KW"/>
</dbReference>
<evidence type="ECO:0000259" key="3">
    <source>
        <dbReference type="PROSITE" id="PS50887"/>
    </source>
</evidence>
<dbReference type="InterPro" id="IPR000700">
    <property type="entry name" value="PAS-assoc_C"/>
</dbReference>
<gene>
    <name evidence="4" type="ORF">NEMVEDRAFT_v1g225972</name>
</gene>
<dbReference type="AlphaFoldDB" id="A8DWD9"/>
<dbReference type="Pfam" id="PF00990">
    <property type="entry name" value="GGDEF"/>
    <property type="match status" value="1"/>
</dbReference>
<sequence length="283" mass="31896">MNAEGKVITNSSFSRMTGYSSRRARAFAKKLLSDHPDIEVSLQNSGRWQGESLRRRANGEPLPIWASISLIKGPDGGKSYVAVFSDISELKEAEQKLEQLAHYDPLTGLPNRTLFYDRFASSLGRSARHKRHTALLFIDLDRFKPINDMHGHQTGDAVLIEVARRIQKHIRPDDTLSRLGGDEFTVIIDGLDSSEKVQLIAQRMLQELKAPILYDEKQLDISASIGIALYPKDGLDAQTLLKHADTAMYHVKERGRNAFMFFDEALNAQAEAHRQLEEDLNRA</sequence>
<keyword evidence="5" id="KW-1185">Reference proteome</keyword>
<evidence type="ECO:0000259" key="2">
    <source>
        <dbReference type="PROSITE" id="PS50113"/>
    </source>
</evidence>
<dbReference type="InterPro" id="IPR000160">
    <property type="entry name" value="GGDEF_dom"/>
</dbReference>
<evidence type="ECO:0000313" key="4">
    <source>
        <dbReference type="EMBL" id="EDO25470.1"/>
    </source>
</evidence>
<dbReference type="PROSITE" id="PS50887">
    <property type="entry name" value="GGDEF"/>
    <property type="match status" value="1"/>
</dbReference>
<feature type="domain" description="GGDEF" evidence="3">
    <location>
        <begin position="131"/>
        <end position="264"/>
    </location>
</feature>
<dbReference type="Proteomes" id="UP000001593">
    <property type="component" value="Unassembled WGS sequence"/>
</dbReference>
<dbReference type="NCBIfam" id="TIGR00229">
    <property type="entry name" value="sensory_box"/>
    <property type="match status" value="1"/>
</dbReference>
<dbReference type="PhylomeDB" id="A8DWD9"/>
<dbReference type="FunFam" id="3.30.70.270:FF:000001">
    <property type="entry name" value="Diguanylate cyclase domain protein"/>
    <property type="match status" value="1"/>
</dbReference>
<dbReference type="SUPFAM" id="SSF55785">
    <property type="entry name" value="PYP-like sensor domain (PAS domain)"/>
    <property type="match status" value="1"/>
</dbReference>
<dbReference type="InParanoid" id="A8DWD9"/>
<dbReference type="InterPro" id="IPR043128">
    <property type="entry name" value="Rev_trsase/Diguanyl_cyclase"/>
</dbReference>
<evidence type="ECO:0008006" key="6">
    <source>
        <dbReference type="Google" id="ProtNLM"/>
    </source>
</evidence>
<protein>
    <recommendedName>
        <fullName evidence="6">Diguanylate cyclase</fullName>
    </recommendedName>
</protein>
<dbReference type="STRING" id="45351.A8DWD9"/>
<evidence type="ECO:0000256" key="1">
    <source>
        <dbReference type="ARBA" id="ARBA00023239"/>
    </source>
</evidence>
<proteinExistence type="predicted"/>
<feature type="non-terminal residue" evidence="4">
    <location>
        <position position="283"/>
    </location>
</feature>
<dbReference type="CDD" id="cd01949">
    <property type="entry name" value="GGDEF"/>
    <property type="match status" value="1"/>
</dbReference>
<dbReference type="KEGG" id="nve:5495722"/>
<dbReference type="PANTHER" id="PTHR46663:SF3">
    <property type="entry name" value="SLL0267 PROTEIN"/>
    <property type="match status" value="1"/>
</dbReference>
<keyword evidence="1" id="KW-0456">Lyase</keyword>
<accession>A8DWD9</accession>
<dbReference type="EMBL" id="DS479492">
    <property type="protein sequence ID" value="EDO25470.1"/>
    <property type="molecule type" value="Genomic_DNA"/>
</dbReference>
<dbReference type="InterPro" id="IPR029787">
    <property type="entry name" value="Nucleotide_cyclase"/>
</dbReference>
<dbReference type="SUPFAM" id="SSF55073">
    <property type="entry name" value="Nucleotide cyclase"/>
    <property type="match status" value="1"/>
</dbReference>
<dbReference type="InterPro" id="IPR035965">
    <property type="entry name" value="PAS-like_dom_sf"/>
</dbReference>
<dbReference type="InterPro" id="IPR052163">
    <property type="entry name" value="DGC-Regulatory_Protein"/>
</dbReference>
<dbReference type="NCBIfam" id="TIGR00254">
    <property type="entry name" value="GGDEF"/>
    <property type="match status" value="1"/>
</dbReference>
<dbReference type="SMART" id="SM00267">
    <property type="entry name" value="GGDEF"/>
    <property type="match status" value="1"/>
</dbReference>
<dbReference type="PROSITE" id="PS50113">
    <property type="entry name" value="PAC"/>
    <property type="match status" value="1"/>
</dbReference>
<dbReference type="Gene3D" id="3.30.70.270">
    <property type="match status" value="1"/>
</dbReference>
<reference evidence="4 5" key="1">
    <citation type="journal article" date="2007" name="Science">
        <title>Sea anemone genome reveals ancestral eumetazoan gene repertoire and genomic organization.</title>
        <authorList>
            <person name="Putnam N.H."/>
            <person name="Srivastava M."/>
            <person name="Hellsten U."/>
            <person name="Dirks B."/>
            <person name="Chapman J."/>
            <person name="Salamov A."/>
            <person name="Terry A."/>
            <person name="Shapiro H."/>
            <person name="Lindquist E."/>
            <person name="Kapitonov V.V."/>
            <person name="Jurka J."/>
            <person name="Genikhovich G."/>
            <person name="Grigoriev I.V."/>
            <person name="Lucas S.M."/>
            <person name="Steele R.E."/>
            <person name="Finnerty J.R."/>
            <person name="Technau U."/>
            <person name="Martindale M.Q."/>
            <person name="Rokhsar D.S."/>
        </authorList>
    </citation>
    <scope>NUCLEOTIDE SEQUENCE [LARGE SCALE GENOMIC DNA]</scope>
    <source>
        <strain evidence="5">CH2 X CH6</strain>
    </source>
</reference>
<dbReference type="HOGENOM" id="CLU_000445_11_4_1"/>
<dbReference type="Gene3D" id="3.30.450.20">
    <property type="entry name" value="PAS domain"/>
    <property type="match status" value="1"/>
</dbReference>
<dbReference type="PANTHER" id="PTHR46663">
    <property type="entry name" value="DIGUANYLATE CYCLASE DGCT-RELATED"/>
    <property type="match status" value="1"/>
</dbReference>
<feature type="domain" description="PAC" evidence="2">
    <location>
        <begin position="48"/>
        <end position="99"/>
    </location>
</feature>
<name>A8DWD9_NEMVE</name>
<organism evidence="4 5">
    <name type="scientific">Nematostella vectensis</name>
    <name type="common">Starlet sea anemone</name>
    <dbReference type="NCBI Taxonomy" id="45351"/>
    <lineage>
        <taxon>Eukaryota</taxon>
        <taxon>Metazoa</taxon>
        <taxon>Cnidaria</taxon>
        <taxon>Anthozoa</taxon>
        <taxon>Hexacorallia</taxon>
        <taxon>Actiniaria</taxon>
        <taxon>Edwardsiidae</taxon>
        <taxon>Nematostella</taxon>
    </lineage>
</organism>
<dbReference type="OMA" id="ALARMIC"/>